<dbReference type="Gene3D" id="2.130.10.10">
    <property type="entry name" value="YVTN repeat-like/Quinoprotein amine dehydrogenase"/>
    <property type="match status" value="1"/>
</dbReference>
<feature type="non-terminal residue" evidence="2">
    <location>
        <position position="1"/>
    </location>
</feature>
<name>A0A371FU27_MUCPR</name>
<sequence>MHLCHFLMPLQVGESLIVPTDQSAAYIGIPFQIGLLASCVIHLVGMIVVMSQRMAIFHCLYSCYCNQHPASAILFITSPGTFAFSWTPVIKHFAETISGTSTIRSFNQETDGRIFSPQVQHCWCHGMGFINSGVAGLAVTYGLNLNIIQSWMIWNLCNLETKLYHELPIVVEENQPHDSWPSYGRIDIHNLHEMANQLSYKHFLESMSLLFGRIMIDGINISSIGLHDLRSRLKKHMDSNKLAEEIKSSESDIEEVERRHDLRKPLLPSSLHNNSFLYKYARYHEFEVWGILRNADFNNPANAICSLSLDRDKDYFAAARISKKIKNSEFNALVNDTFDIHYLVVEMPNRSRLNCVHWTNYI</sequence>
<dbReference type="OrthoDB" id="6500128at2759"/>
<reference evidence="2" key="1">
    <citation type="submission" date="2018-05" db="EMBL/GenBank/DDBJ databases">
        <title>Draft genome of Mucuna pruriens seed.</title>
        <authorList>
            <person name="Nnadi N.E."/>
            <person name="Vos R."/>
            <person name="Hasami M.H."/>
            <person name="Devisetty U.K."/>
            <person name="Aguiy J.C."/>
        </authorList>
    </citation>
    <scope>NUCLEOTIDE SEQUENCE [LARGE SCALE GENOMIC DNA]</scope>
    <source>
        <strain evidence="2">JCA_2017</strain>
    </source>
</reference>
<dbReference type="PANTHER" id="PTHR44218:SF15">
    <property type="entry name" value="PROTEIN SPA1-RELATED 2"/>
    <property type="match status" value="1"/>
</dbReference>
<feature type="transmembrane region" description="Helical" evidence="1">
    <location>
        <begin position="25"/>
        <end position="49"/>
    </location>
</feature>
<gene>
    <name evidence="2" type="primary">ABCC3</name>
    <name evidence="2" type="ORF">CR513_37620</name>
</gene>
<evidence type="ECO:0000313" key="2">
    <source>
        <dbReference type="EMBL" id="RDX81670.1"/>
    </source>
</evidence>
<keyword evidence="1" id="KW-0812">Transmembrane</keyword>
<dbReference type="Proteomes" id="UP000257109">
    <property type="component" value="Unassembled WGS sequence"/>
</dbReference>
<dbReference type="PANTHER" id="PTHR44218">
    <property type="entry name" value="PROTEIN SPA1-RELATED 2"/>
    <property type="match status" value="1"/>
</dbReference>
<comment type="caution">
    <text evidence="2">The sequence shown here is derived from an EMBL/GenBank/DDBJ whole genome shotgun (WGS) entry which is preliminary data.</text>
</comment>
<keyword evidence="1" id="KW-1133">Transmembrane helix</keyword>
<proteinExistence type="predicted"/>
<dbReference type="AlphaFoldDB" id="A0A371FU27"/>
<dbReference type="EMBL" id="QJKJ01007859">
    <property type="protein sequence ID" value="RDX81670.1"/>
    <property type="molecule type" value="Genomic_DNA"/>
</dbReference>
<keyword evidence="1" id="KW-0472">Membrane</keyword>
<accession>A0A371FU27</accession>
<evidence type="ECO:0000256" key="1">
    <source>
        <dbReference type="SAM" id="Phobius"/>
    </source>
</evidence>
<dbReference type="GO" id="GO:0009640">
    <property type="term" value="P:photomorphogenesis"/>
    <property type="evidence" value="ECO:0007669"/>
    <property type="project" value="InterPro"/>
</dbReference>
<protein>
    <submittedName>
        <fullName evidence="2">ABC transporter C family member 3</fullName>
    </submittedName>
</protein>
<dbReference type="InterPro" id="IPR015943">
    <property type="entry name" value="WD40/YVTN_repeat-like_dom_sf"/>
</dbReference>
<dbReference type="InterPro" id="IPR044630">
    <property type="entry name" value="SPA1/2/3/4"/>
</dbReference>
<evidence type="ECO:0000313" key="3">
    <source>
        <dbReference type="Proteomes" id="UP000257109"/>
    </source>
</evidence>
<keyword evidence="3" id="KW-1185">Reference proteome</keyword>
<organism evidence="2 3">
    <name type="scientific">Mucuna pruriens</name>
    <name type="common">Velvet bean</name>
    <name type="synonym">Dolichos pruriens</name>
    <dbReference type="NCBI Taxonomy" id="157652"/>
    <lineage>
        <taxon>Eukaryota</taxon>
        <taxon>Viridiplantae</taxon>
        <taxon>Streptophyta</taxon>
        <taxon>Embryophyta</taxon>
        <taxon>Tracheophyta</taxon>
        <taxon>Spermatophyta</taxon>
        <taxon>Magnoliopsida</taxon>
        <taxon>eudicotyledons</taxon>
        <taxon>Gunneridae</taxon>
        <taxon>Pentapetalae</taxon>
        <taxon>rosids</taxon>
        <taxon>fabids</taxon>
        <taxon>Fabales</taxon>
        <taxon>Fabaceae</taxon>
        <taxon>Papilionoideae</taxon>
        <taxon>50 kb inversion clade</taxon>
        <taxon>NPAAA clade</taxon>
        <taxon>indigoferoid/millettioid clade</taxon>
        <taxon>Phaseoleae</taxon>
        <taxon>Mucuna</taxon>
    </lineage>
</organism>